<comment type="caution">
    <text evidence="3">The sequence shown here is derived from an EMBL/GenBank/DDBJ whole genome shotgun (WGS) entry which is preliminary data.</text>
</comment>
<organism evidence="3 4">
    <name type="scientific">Candidatus Beckwithbacteria bacterium RBG_13_35_6</name>
    <dbReference type="NCBI Taxonomy" id="1797456"/>
    <lineage>
        <taxon>Bacteria</taxon>
        <taxon>Candidatus Beckwithiibacteriota</taxon>
    </lineage>
</organism>
<dbReference type="EMBL" id="MEZJ01000036">
    <property type="protein sequence ID" value="OGD53450.1"/>
    <property type="molecule type" value="Genomic_DNA"/>
</dbReference>
<dbReference type="InterPro" id="IPR000305">
    <property type="entry name" value="GIY-YIG_endonuc"/>
</dbReference>
<dbReference type="PANTHER" id="PTHR34477:SF5">
    <property type="entry name" value="BSL5627 PROTEIN"/>
    <property type="match status" value="1"/>
</dbReference>
<evidence type="ECO:0000313" key="3">
    <source>
        <dbReference type="EMBL" id="OGD53450.1"/>
    </source>
</evidence>
<proteinExistence type="inferred from homology"/>
<dbReference type="SMART" id="SM00465">
    <property type="entry name" value="GIYc"/>
    <property type="match status" value="1"/>
</dbReference>
<evidence type="ECO:0000256" key="1">
    <source>
        <dbReference type="ARBA" id="ARBA00007435"/>
    </source>
</evidence>
<dbReference type="InterPro" id="IPR050190">
    <property type="entry name" value="UPF0213_domain"/>
</dbReference>
<dbReference type="PROSITE" id="PS50164">
    <property type="entry name" value="GIY_YIG"/>
    <property type="match status" value="1"/>
</dbReference>
<comment type="similarity">
    <text evidence="1">Belongs to the UPF0213 family.</text>
</comment>
<evidence type="ECO:0000259" key="2">
    <source>
        <dbReference type="PROSITE" id="PS50164"/>
    </source>
</evidence>
<name>A0A1F5DEH4_9BACT</name>
<evidence type="ECO:0000313" key="4">
    <source>
        <dbReference type="Proteomes" id="UP000178758"/>
    </source>
</evidence>
<dbReference type="InterPro" id="IPR035901">
    <property type="entry name" value="GIY-YIG_endonuc_sf"/>
</dbReference>
<dbReference type="AlphaFoldDB" id="A0A1F5DEH4"/>
<dbReference type="CDD" id="cd10449">
    <property type="entry name" value="GIY-YIG_SLX1_like"/>
    <property type="match status" value="1"/>
</dbReference>
<gene>
    <name evidence="3" type="ORF">A3J78_00200</name>
</gene>
<sequence length="85" mass="10043">MYFVYILLSLKDNNLYIGFTSNLKQRLYQHAQGQVISTKYRKPIKLLYYEAFINKVDAKKRERFLKSGSGLRFLKKQLVNTLSCS</sequence>
<dbReference type="Pfam" id="PF01541">
    <property type="entry name" value="GIY-YIG"/>
    <property type="match status" value="1"/>
</dbReference>
<feature type="domain" description="GIY-YIG" evidence="2">
    <location>
        <begin position="1"/>
        <end position="77"/>
    </location>
</feature>
<reference evidence="3 4" key="1">
    <citation type="journal article" date="2016" name="Nat. Commun.">
        <title>Thousands of microbial genomes shed light on interconnected biogeochemical processes in an aquifer system.</title>
        <authorList>
            <person name="Anantharaman K."/>
            <person name="Brown C.T."/>
            <person name="Hug L.A."/>
            <person name="Sharon I."/>
            <person name="Castelle C.J."/>
            <person name="Probst A.J."/>
            <person name="Thomas B.C."/>
            <person name="Singh A."/>
            <person name="Wilkins M.J."/>
            <person name="Karaoz U."/>
            <person name="Brodie E.L."/>
            <person name="Williams K.H."/>
            <person name="Hubbard S.S."/>
            <person name="Banfield J.F."/>
        </authorList>
    </citation>
    <scope>NUCLEOTIDE SEQUENCE [LARGE SCALE GENOMIC DNA]</scope>
</reference>
<protein>
    <submittedName>
        <fullName evidence="3">Excinuclease ABC subunit C</fullName>
    </submittedName>
</protein>
<accession>A0A1F5DEH4</accession>
<dbReference type="Gene3D" id="3.40.1440.10">
    <property type="entry name" value="GIY-YIG endonuclease"/>
    <property type="match status" value="1"/>
</dbReference>
<dbReference type="Proteomes" id="UP000178758">
    <property type="component" value="Unassembled WGS sequence"/>
</dbReference>
<dbReference type="PANTHER" id="PTHR34477">
    <property type="entry name" value="UPF0213 PROTEIN YHBQ"/>
    <property type="match status" value="1"/>
</dbReference>
<dbReference type="SUPFAM" id="SSF82771">
    <property type="entry name" value="GIY-YIG endonuclease"/>
    <property type="match status" value="1"/>
</dbReference>